<dbReference type="InterPro" id="IPR001279">
    <property type="entry name" value="Metallo-B-lactamas"/>
</dbReference>
<comment type="caution">
    <text evidence="10">The sequence shown here is derived from an EMBL/GenBank/DDBJ whole genome shotgun (WGS) entry which is preliminary data.</text>
</comment>
<organism evidence="10 11">
    <name type="scientific">Biomphalaria pfeifferi</name>
    <name type="common">Bloodfluke planorb</name>
    <name type="synonym">Freshwater snail</name>
    <dbReference type="NCBI Taxonomy" id="112525"/>
    <lineage>
        <taxon>Eukaryota</taxon>
        <taxon>Metazoa</taxon>
        <taxon>Spiralia</taxon>
        <taxon>Lophotrochozoa</taxon>
        <taxon>Mollusca</taxon>
        <taxon>Gastropoda</taxon>
        <taxon>Heterobranchia</taxon>
        <taxon>Euthyneura</taxon>
        <taxon>Panpulmonata</taxon>
        <taxon>Hygrophila</taxon>
        <taxon>Lymnaeoidea</taxon>
        <taxon>Planorbidae</taxon>
        <taxon>Biomphalaria</taxon>
    </lineage>
</organism>
<evidence type="ECO:0000256" key="4">
    <source>
        <dbReference type="ARBA" id="ARBA00023204"/>
    </source>
</evidence>
<dbReference type="Gene3D" id="3.40.50.12650">
    <property type="match status" value="1"/>
</dbReference>
<dbReference type="PANTHER" id="PTHR23240">
    <property type="entry name" value="DNA CROSS-LINK REPAIR PROTEIN PSO2/SNM1-RELATED"/>
    <property type="match status" value="1"/>
</dbReference>
<dbReference type="PANTHER" id="PTHR23240:SF6">
    <property type="entry name" value="DNA CROSS-LINK REPAIR 1A PROTEIN"/>
    <property type="match status" value="1"/>
</dbReference>
<evidence type="ECO:0000256" key="2">
    <source>
        <dbReference type="ARBA" id="ARBA00010304"/>
    </source>
</evidence>
<name>A0AAD8FA51_BIOPF</name>
<dbReference type="CDD" id="cd16273">
    <property type="entry name" value="SNM1A-1C-like_MBL-fold"/>
    <property type="match status" value="1"/>
</dbReference>
<keyword evidence="5" id="KW-0539">Nucleus</keyword>
<comment type="subcellular location">
    <subcellularLocation>
        <location evidence="1">Nucleus</location>
    </subcellularLocation>
</comment>
<keyword evidence="4" id="KW-0234">DNA repair</keyword>
<dbReference type="FunFam" id="3.40.50.12650:FF:000001">
    <property type="entry name" value="DNA cross-link repair 1A"/>
    <property type="match status" value="1"/>
</dbReference>
<dbReference type="InterPro" id="IPR011084">
    <property type="entry name" value="DRMBL"/>
</dbReference>
<evidence type="ECO:0000259" key="9">
    <source>
        <dbReference type="SMART" id="SM00849"/>
    </source>
</evidence>
<dbReference type="GO" id="GO:0035312">
    <property type="term" value="F:5'-3' DNA exonuclease activity"/>
    <property type="evidence" value="ECO:0007669"/>
    <property type="project" value="TreeGrafter"/>
</dbReference>
<reference evidence="10" key="1">
    <citation type="journal article" date="2023" name="PLoS Negl. Trop. Dis.">
        <title>A genome sequence for Biomphalaria pfeifferi, the major vector snail for the human-infecting parasite Schistosoma mansoni.</title>
        <authorList>
            <person name="Bu L."/>
            <person name="Lu L."/>
            <person name="Laidemitt M.R."/>
            <person name="Zhang S.M."/>
            <person name="Mutuku M."/>
            <person name="Mkoji G."/>
            <person name="Steinauer M."/>
            <person name="Loker E.S."/>
        </authorList>
    </citation>
    <scope>NUCLEOTIDE SEQUENCE</scope>
    <source>
        <strain evidence="10">KasaAsao</strain>
    </source>
</reference>
<feature type="region of interest" description="Disordered" evidence="8">
    <location>
        <begin position="127"/>
        <end position="185"/>
    </location>
</feature>
<feature type="compositionally biased region" description="Low complexity" evidence="8">
    <location>
        <begin position="139"/>
        <end position="155"/>
    </location>
</feature>
<feature type="region of interest" description="Disordered" evidence="8">
    <location>
        <begin position="1"/>
        <end position="25"/>
    </location>
</feature>
<dbReference type="GO" id="GO:0036297">
    <property type="term" value="P:interstrand cross-link repair"/>
    <property type="evidence" value="ECO:0007669"/>
    <property type="project" value="TreeGrafter"/>
</dbReference>
<dbReference type="GO" id="GO:0003684">
    <property type="term" value="F:damaged DNA binding"/>
    <property type="evidence" value="ECO:0007669"/>
    <property type="project" value="TreeGrafter"/>
</dbReference>
<evidence type="ECO:0000313" key="11">
    <source>
        <dbReference type="Proteomes" id="UP001233172"/>
    </source>
</evidence>
<gene>
    <name evidence="10" type="ORF">Bpfe_013184</name>
</gene>
<keyword evidence="3" id="KW-0227">DNA damage</keyword>
<protein>
    <recommendedName>
        <fullName evidence="6">DNA cross-link repair 1A protein</fullName>
    </recommendedName>
    <alternativeName>
        <fullName evidence="7">SNM1 homolog A</fullName>
    </alternativeName>
</protein>
<dbReference type="GO" id="GO:0006303">
    <property type="term" value="P:double-strand break repair via nonhomologous end joining"/>
    <property type="evidence" value="ECO:0007669"/>
    <property type="project" value="TreeGrafter"/>
</dbReference>
<sequence length="815" mass="91663">MAGGSESNEDEIWNYKSGRKNKETNPGVLSCEVQNKCTSFKRSFPSKKTKVINNDVQVQKTSDLKQDGCLHETVQPDKLFSTLEVIDVDLLNSEEASIPNKVIIKSSCITKDLNHLIKSNNANIRKPEQRRNQANIKTSPSSKPVKQLQSSSKSKSTCKKKNSPLKRNVKTSSPTKNLSSSQGSNCSYSDILNPKCIDEYFVQSSQNLKRKSSKLVFEEVSNILVEGANKKTKCQKEEESDTTTVGKNIINDKETELSNCRTQSTDTELKKQDILHSFVEVDILFDNDDFNLVEKITSTSSSEVDLMSDPILYNENMGGFFTGSDLLAETNIADDDKDVKSSLVNHSSCEDNKFQGGYTKPENFNKQTSNPCLPLGKSLIDSVLLSKLNNPSLTKQTSLYSFFKPKFGVQEKTVCVESNRKNKSVLVPVTSRPDLHSGKKNIVSNTSKSASSISTGLLLDTPTTEVEPKTKRDAKKVCPFYKKIPGTAITVDAFRFGVIPGCLAYILTHFHYDHYGGLTKKFSQPIYCSKVTGNLVQKRLGVDEKWINRLPLWQPCQVAGVTLTFMEANHCPGAVIILFELQDGRKILHTGDFRASVEMEQYTMLQNVTISELYLDTTYCNPCYAFPAQREVIDFVVSLVLNFVAETPKTLIVCGAYTIGKERIFHSIAKILDTRICVMSDKKKVLDCLEDDDLKSRTTLDWLKGQVHVLPMGKLNQKGLFEHHSKYPQFTSVLALEPTGWTYQDKLESLQNLKPKWSKNNVTLYGVPYSEHSSYLELKRFVQFLKPKKILPTVNNGNPSARQKMEDIFKQWQQD</sequence>
<feature type="compositionally biased region" description="Basic residues" evidence="8">
    <location>
        <begin position="156"/>
        <end position="169"/>
    </location>
</feature>
<dbReference type="SUPFAM" id="SSF56281">
    <property type="entry name" value="Metallo-hydrolase/oxidoreductase"/>
    <property type="match status" value="1"/>
</dbReference>
<evidence type="ECO:0000256" key="1">
    <source>
        <dbReference type="ARBA" id="ARBA00004123"/>
    </source>
</evidence>
<evidence type="ECO:0000256" key="6">
    <source>
        <dbReference type="ARBA" id="ARBA00069609"/>
    </source>
</evidence>
<dbReference type="Gene3D" id="3.60.15.10">
    <property type="entry name" value="Ribonuclease Z/Hydroxyacylglutathione hydrolase-like"/>
    <property type="match status" value="1"/>
</dbReference>
<dbReference type="GO" id="GO:0005634">
    <property type="term" value="C:nucleus"/>
    <property type="evidence" value="ECO:0007669"/>
    <property type="project" value="UniProtKB-SubCell"/>
</dbReference>
<keyword evidence="11" id="KW-1185">Reference proteome</keyword>
<evidence type="ECO:0000256" key="5">
    <source>
        <dbReference type="ARBA" id="ARBA00023242"/>
    </source>
</evidence>
<evidence type="ECO:0000256" key="3">
    <source>
        <dbReference type="ARBA" id="ARBA00022763"/>
    </source>
</evidence>
<accession>A0AAD8FA51</accession>
<evidence type="ECO:0000256" key="8">
    <source>
        <dbReference type="SAM" id="MobiDB-lite"/>
    </source>
</evidence>
<feature type="domain" description="Metallo-beta-lactamase" evidence="9">
    <location>
        <begin position="447"/>
        <end position="624"/>
    </location>
</feature>
<dbReference type="FunFam" id="3.60.15.10:FF:000010">
    <property type="entry name" value="DNA cross-link repair 1A"/>
    <property type="match status" value="1"/>
</dbReference>
<dbReference type="Pfam" id="PF07522">
    <property type="entry name" value="DRMBL"/>
    <property type="match status" value="1"/>
</dbReference>
<comment type="similarity">
    <text evidence="2">Belongs to the DNA repair metallo-beta-lactamase (DRMBL) family.</text>
</comment>
<dbReference type="InterPro" id="IPR036866">
    <property type="entry name" value="RibonucZ/Hydroxyglut_hydro"/>
</dbReference>
<feature type="compositionally biased region" description="Polar residues" evidence="8">
    <location>
        <begin position="170"/>
        <end position="185"/>
    </location>
</feature>
<reference evidence="10" key="2">
    <citation type="submission" date="2023-04" db="EMBL/GenBank/DDBJ databases">
        <authorList>
            <person name="Bu L."/>
            <person name="Lu L."/>
            <person name="Laidemitt M.R."/>
            <person name="Zhang S.M."/>
            <person name="Mutuku M."/>
            <person name="Mkoji G."/>
            <person name="Steinauer M."/>
            <person name="Loker E.S."/>
        </authorList>
    </citation>
    <scope>NUCLEOTIDE SEQUENCE</scope>
    <source>
        <strain evidence="10">KasaAsao</strain>
        <tissue evidence="10">Whole Snail</tissue>
    </source>
</reference>
<dbReference type="Pfam" id="PF12706">
    <property type="entry name" value="Lactamase_B_2"/>
    <property type="match status" value="1"/>
</dbReference>
<evidence type="ECO:0000313" key="10">
    <source>
        <dbReference type="EMBL" id="KAK0057377.1"/>
    </source>
</evidence>
<dbReference type="EMBL" id="JASAOG010000055">
    <property type="protein sequence ID" value="KAK0057377.1"/>
    <property type="molecule type" value="Genomic_DNA"/>
</dbReference>
<dbReference type="Proteomes" id="UP001233172">
    <property type="component" value="Unassembled WGS sequence"/>
</dbReference>
<evidence type="ECO:0000256" key="7">
    <source>
        <dbReference type="ARBA" id="ARBA00078423"/>
    </source>
</evidence>
<dbReference type="SMART" id="SM00849">
    <property type="entry name" value="Lactamase_B"/>
    <property type="match status" value="1"/>
</dbReference>
<proteinExistence type="inferred from homology"/>
<dbReference type="AlphaFoldDB" id="A0AAD8FA51"/>